<evidence type="ECO:0000256" key="2">
    <source>
        <dbReference type="SAM" id="SignalP"/>
    </source>
</evidence>
<dbReference type="GO" id="GO:0005975">
    <property type="term" value="P:carbohydrate metabolic process"/>
    <property type="evidence" value="ECO:0007669"/>
    <property type="project" value="InterPro"/>
</dbReference>
<sequence>MVPKVLLGLALAVVVNAQAGARAPKWGQCGGLGFLGPTICVSGTTCNLVNASEESSDGTNPLPDGPTV</sequence>
<name>A0A7C8VMI5_ORBOL</name>
<proteinExistence type="predicted"/>
<dbReference type="Proteomes" id="UP000474640">
    <property type="component" value="Unassembled WGS sequence"/>
</dbReference>
<dbReference type="SUPFAM" id="SSF57180">
    <property type="entry name" value="Cellulose-binding domain"/>
    <property type="match status" value="1"/>
</dbReference>
<accession>A0A7C8VMI5</accession>
<dbReference type="SMART" id="SM00236">
    <property type="entry name" value="fCBD"/>
    <property type="match status" value="1"/>
</dbReference>
<feature type="signal peptide" evidence="2">
    <location>
        <begin position="1"/>
        <end position="17"/>
    </location>
</feature>
<gene>
    <name evidence="4" type="ORF">TWF970_007076</name>
</gene>
<dbReference type="PROSITE" id="PS51164">
    <property type="entry name" value="CBM1_2"/>
    <property type="match status" value="1"/>
</dbReference>
<reference evidence="4 5" key="1">
    <citation type="submission" date="2020-01" db="EMBL/GenBank/DDBJ databases">
        <authorList>
            <person name="Palmer J.M."/>
        </authorList>
    </citation>
    <scope>NUCLEOTIDE SEQUENCE [LARGE SCALE GENOMIC DNA]</scope>
    <source>
        <strain evidence="4 5">TWF970</strain>
    </source>
</reference>
<dbReference type="GO" id="GO:0030248">
    <property type="term" value="F:cellulose binding"/>
    <property type="evidence" value="ECO:0007669"/>
    <property type="project" value="InterPro"/>
</dbReference>
<evidence type="ECO:0000313" key="4">
    <source>
        <dbReference type="EMBL" id="KAF3287350.1"/>
    </source>
</evidence>
<dbReference type="InterPro" id="IPR000254">
    <property type="entry name" value="CBD"/>
</dbReference>
<keyword evidence="1 2" id="KW-0732">Signal</keyword>
<dbReference type="GO" id="GO:0005576">
    <property type="term" value="C:extracellular region"/>
    <property type="evidence" value="ECO:0007669"/>
    <property type="project" value="InterPro"/>
</dbReference>
<dbReference type="EMBL" id="JAABOJ010000004">
    <property type="protein sequence ID" value="KAF3287350.1"/>
    <property type="molecule type" value="Genomic_DNA"/>
</dbReference>
<dbReference type="AlphaFoldDB" id="A0A7C8VMI5"/>
<comment type="caution">
    <text evidence="4">The sequence shown here is derived from an EMBL/GenBank/DDBJ whole genome shotgun (WGS) entry which is preliminary data.</text>
</comment>
<dbReference type="OrthoDB" id="5427827at2759"/>
<dbReference type="Pfam" id="PF00734">
    <property type="entry name" value="CBM_1"/>
    <property type="match status" value="1"/>
</dbReference>
<evidence type="ECO:0000313" key="5">
    <source>
        <dbReference type="Proteomes" id="UP000474640"/>
    </source>
</evidence>
<evidence type="ECO:0000259" key="3">
    <source>
        <dbReference type="PROSITE" id="PS51164"/>
    </source>
</evidence>
<dbReference type="InterPro" id="IPR035971">
    <property type="entry name" value="CBD_sf"/>
</dbReference>
<evidence type="ECO:0000256" key="1">
    <source>
        <dbReference type="ARBA" id="ARBA00022729"/>
    </source>
</evidence>
<feature type="chain" id="PRO_5028984702" description="CBM1 domain-containing protein" evidence="2">
    <location>
        <begin position="18"/>
        <end position="68"/>
    </location>
</feature>
<protein>
    <recommendedName>
        <fullName evidence="3">CBM1 domain-containing protein</fullName>
    </recommendedName>
</protein>
<organism evidence="4 5">
    <name type="scientific">Orbilia oligospora</name>
    <name type="common">Nematode-trapping fungus</name>
    <name type="synonym">Arthrobotrys oligospora</name>
    <dbReference type="NCBI Taxonomy" id="2813651"/>
    <lineage>
        <taxon>Eukaryota</taxon>
        <taxon>Fungi</taxon>
        <taxon>Dikarya</taxon>
        <taxon>Ascomycota</taxon>
        <taxon>Pezizomycotina</taxon>
        <taxon>Orbiliomycetes</taxon>
        <taxon>Orbiliales</taxon>
        <taxon>Orbiliaceae</taxon>
        <taxon>Orbilia</taxon>
    </lineage>
</organism>
<feature type="domain" description="CBM1" evidence="3">
    <location>
        <begin position="21"/>
        <end position="59"/>
    </location>
</feature>